<dbReference type="AlphaFoldDB" id="B9Z309"/>
<proteinExistence type="predicted"/>
<dbReference type="InterPro" id="IPR012106">
    <property type="entry name" value="Phage_Mu_Gp1"/>
</dbReference>
<comment type="caution">
    <text evidence="2">The sequence shown here is derived from an EMBL/GenBank/DDBJ whole genome shotgun (WGS) entry which is preliminary data.</text>
</comment>
<dbReference type="Proteomes" id="UP000003165">
    <property type="component" value="Unassembled WGS sequence"/>
</dbReference>
<dbReference type="eggNOG" id="COG4388">
    <property type="taxonomic scope" value="Bacteria"/>
</dbReference>
<keyword evidence="3" id="KW-1185">Reference proteome</keyword>
<evidence type="ECO:0000313" key="2">
    <source>
        <dbReference type="EMBL" id="EEG08962.1"/>
    </source>
</evidence>
<accession>B9Z309</accession>
<organism evidence="2 3">
    <name type="scientific">Pseudogulbenkiania ferrooxidans 2002</name>
    <dbReference type="NCBI Taxonomy" id="279714"/>
    <lineage>
        <taxon>Bacteria</taxon>
        <taxon>Pseudomonadati</taxon>
        <taxon>Pseudomonadota</taxon>
        <taxon>Betaproteobacteria</taxon>
        <taxon>Neisseriales</taxon>
        <taxon>Chromobacteriaceae</taxon>
        <taxon>Pseudogulbenkiania</taxon>
    </lineage>
</organism>
<evidence type="ECO:0000313" key="3">
    <source>
        <dbReference type="Proteomes" id="UP000003165"/>
    </source>
</evidence>
<dbReference type="PIRSF" id="PIRSF016624">
    <property type="entry name" value="Mu_prophg_I"/>
    <property type="match status" value="1"/>
</dbReference>
<reference evidence="2 3" key="1">
    <citation type="submission" date="2009-02" db="EMBL/GenBank/DDBJ databases">
        <title>Sequencing of the draft genome and assembly of Lutiella nitroferrum 2002.</title>
        <authorList>
            <consortium name="US DOE Joint Genome Institute (JGI-PGF)"/>
            <person name="Lucas S."/>
            <person name="Copeland A."/>
            <person name="Lapidus A."/>
            <person name="Glavina del Rio T."/>
            <person name="Tice H."/>
            <person name="Bruce D."/>
            <person name="Goodwin L."/>
            <person name="Pitluck S."/>
            <person name="Larimer F."/>
            <person name="Land M.L."/>
            <person name="Hauser L."/>
            <person name="Coates J.D."/>
        </authorList>
    </citation>
    <scope>NUCLEOTIDE SEQUENCE [LARGE SCALE GENOMIC DNA]</scope>
    <source>
        <strain evidence="2 3">2002</strain>
    </source>
</reference>
<name>B9Z309_9NEIS</name>
<dbReference type="Pfam" id="PF10123">
    <property type="entry name" value="Mu-like_Pro"/>
    <property type="match status" value="1"/>
</dbReference>
<protein>
    <recommendedName>
        <fullName evidence="4">Mu-like prophage I protein</fullName>
    </recommendedName>
</protein>
<evidence type="ECO:0000256" key="1">
    <source>
        <dbReference type="SAM" id="Coils"/>
    </source>
</evidence>
<sequence length="342" mass="37183">MKTKPLPQVAALSFEIAVDGKAMRLVPAGIFRARDGRPFDAPHWYTDANVAAQVIRRAQEEVDDLVIDYEHQTLYAEQNGQKAPAAGWFKDMEWRDGLGIYAVNVRWTKTAQAHLDDEEYRYLSPVFTYDPQTGEVLRILMAALTNKAGLDGLDDLSRLAVNRFSLTPNHAQEDTVDLKELCKQLGLPETTTEAEVQAALVALKTKATQADGLTQEVAALKANGPDLAKYVPIAALREAQGELATLKAEKQESQVEALVQEGKAACKITPALEPWARDLGKRDLAALRSFLDTAPAMAGLKDGQTDGKAPTDGSHGLSADELAVCKQLGMTPEAFAKEKASQ</sequence>
<dbReference type="RefSeq" id="WP_008953742.1">
    <property type="nucleotide sequence ID" value="NZ_ACIS01000004.1"/>
</dbReference>
<feature type="coiled-coil region" evidence="1">
    <location>
        <begin position="203"/>
        <end position="256"/>
    </location>
</feature>
<gene>
    <name evidence="2" type="ORF">FuraDRAFT_1722</name>
</gene>
<evidence type="ECO:0008006" key="4">
    <source>
        <dbReference type="Google" id="ProtNLM"/>
    </source>
</evidence>
<keyword evidence="1" id="KW-0175">Coiled coil</keyword>
<dbReference type="EMBL" id="ACIS01000004">
    <property type="protein sequence ID" value="EEG08962.1"/>
    <property type="molecule type" value="Genomic_DNA"/>
</dbReference>